<organism evidence="11 12">
    <name type="scientific">Meloidogyne hapla</name>
    <name type="common">Root-knot nematode worm</name>
    <dbReference type="NCBI Taxonomy" id="6305"/>
    <lineage>
        <taxon>Eukaryota</taxon>
        <taxon>Metazoa</taxon>
        <taxon>Ecdysozoa</taxon>
        <taxon>Nematoda</taxon>
        <taxon>Chromadorea</taxon>
        <taxon>Rhabditida</taxon>
        <taxon>Tylenchina</taxon>
        <taxon>Tylenchomorpha</taxon>
        <taxon>Tylenchoidea</taxon>
        <taxon>Meloidogynidae</taxon>
        <taxon>Meloidogyninae</taxon>
        <taxon>Meloidogyne</taxon>
    </lineage>
</organism>
<reference evidence="12" key="1">
    <citation type="submission" date="2016-11" db="UniProtKB">
        <authorList>
            <consortium name="WormBaseParasite"/>
        </authorList>
    </citation>
    <scope>IDENTIFICATION</scope>
</reference>
<evidence type="ECO:0000313" key="12">
    <source>
        <dbReference type="WBParaSite" id="MhA1_Contig2527.frz3.gene2"/>
    </source>
</evidence>
<keyword evidence="7" id="KW-0067">ATP-binding</keyword>
<evidence type="ECO:0000256" key="3">
    <source>
        <dbReference type="ARBA" id="ARBA00012388"/>
    </source>
</evidence>
<dbReference type="GO" id="GO:0005524">
    <property type="term" value="F:ATP binding"/>
    <property type="evidence" value="ECO:0007669"/>
    <property type="project" value="UniProtKB-KW"/>
</dbReference>
<evidence type="ECO:0000256" key="8">
    <source>
        <dbReference type="ARBA" id="ARBA00023242"/>
    </source>
</evidence>
<protein>
    <recommendedName>
        <fullName evidence="3">polynucleotide adenylyltransferase</fullName>
        <ecNumber evidence="3">2.7.7.19</ecNumber>
    </recommendedName>
</protein>
<dbReference type="Gene3D" id="1.10.1410.10">
    <property type="match status" value="1"/>
</dbReference>
<feature type="domain" description="Poly(A) polymerase central" evidence="10">
    <location>
        <begin position="94"/>
        <end position="198"/>
    </location>
</feature>
<dbReference type="AlphaFoldDB" id="A0A1I8BI16"/>
<comment type="similarity">
    <text evidence="2">Belongs to the poly(A) polymerase family.</text>
</comment>
<dbReference type="PANTHER" id="PTHR10682:SF10">
    <property type="entry name" value="POLYNUCLEOTIDE ADENYLYLTRANSFERASE"/>
    <property type="match status" value="1"/>
</dbReference>
<keyword evidence="4" id="KW-0507">mRNA processing</keyword>
<dbReference type="Pfam" id="PF04928">
    <property type="entry name" value="PAP_central"/>
    <property type="match status" value="1"/>
</dbReference>
<sequence length="203" mass="23947">MLEIFGSDSSICEPLLSKNCKDDNSLFCYLCLENFDDFEINYNDLHKYKSDEENFILINKGGIKFTIELSNALYKHETYKILKENRVIKNSKIFTSALVALIRWAKNNWIYERHYGYFDSIIISVMLAKIQILYPNVSLIELIERFFLTYLTWNYSIPIRLNDKIIPNENDIINVLSPTNPQKMLTNKTNKFTMKIIEKAMLE</sequence>
<evidence type="ECO:0000313" key="11">
    <source>
        <dbReference type="Proteomes" id="UP000095281"/>
    </source>
</evidence>
<evidence type="ECO:0000259" key="10">
    <source>
        <dbReference type="Pfam" id="PF04928"/>
    </source>
</evidence>
<keyword evidence="11" id="KW-1185">Reference proteome</keyword>
<proteinExistence type="inferred from homology"/>
<evidence type="ECO:0000256" key="6">
    <source>
        <dbReference type="ARBA" id="ARBA00022741"/>
    </source>
</evidence>
<dbReference type="InterPro" id="IPR007012">
    <property type="entry name" value="PolA_pol_cen_dom"/>
</dbReference>
<dbReference type="GO" id="GO:0005634">
    <property type="term" value="C:nucleus"/>
    <property type="evidence" value="ECO:0007669"/>
    <property type="project" value="UniProtKB-SubCell"/>
</dbReference>
<evidence type="ECO:0000256" key="1">
    <source>
        <dbReference type="ARBA" id="ARBA00004123"/>
    </source>
</evidence>
<dbReference type="Proteomes" id="UP000095281">
    <property type="component" value="Unplaced"/>
</dbReference>
<dbReference type="PANTHER" id="PTHR10682">
    <property type="entry name" value="POLY A POLYMERASE"/>
    <property type="match status" value="1"/>
</dbReference>
<evidence type="ECO:0000256" key="7">
    <source>
        <dbReference type="ARBA" id="ARBA00022840"/>
    </source>
</evidence>
<accession>A0A1I8BI16</accession>
<name>A0A1I8BI16_MELHA</name>
<dbReference type="WBParaSite" id="MhA1_Contig2527.frz3.gene2">
    <property type="protein sequence ID" value="MhA1_Contig2527.frz3.gene2"/>
    <property type="gene ID" value="MhA1_Contig2527.frz3.gene2"/>
</dbReference>
<dbReference type="EC" id="2.7.7.19" evidence="3"/>
<comment type="subcellular location">
    <subcellularLocation>
        <location evidence="1">Nucleus</location>
    </subcellularLocation>
</comment>
<comment type="catalytic activity">
    <reaction evidence="9">
        <text>RNA(n) + ATP = RNA(n)-3'-adenine ribonucleotide + diphosphate</text>
        <dbReference type="Rhea" id="RHEA:11332"/>
        <dbReference type="Rhea" id="RHEA-COMP:14527"/>
        <dbReference type="Rhea" id="RHEA-COMP:17347"/>
        <dbReference type="ChEBI" id="CHEBI:30616"/>
        <dbReference type="ChEBI" id="CHEBI:33019"/>
        <dbReference type="ChEBI" id="CHEBI:140395"/>
        <dbReference type="ChEBI" id="CHEBI:173115"/>
        <dbReference type="EC" id="2.7.7.19"/>
    </reaction>
</comment>
<dbReference type="GO" id="GO:1990817">
    <property type="term" value="F:poly(A) RNA polymerase activity"/>
    <property type="evidence" value="ECO:0007669"/>
    <property type="project" value="UniProtKB-EC"/>
</dbReference>
<evidence type="ECO:0000256" key="4">
    <source>
        <dbReference type="ARBA" id="ARBA00022664"/>
    </source>
</evidence>
<dbReference type="GO" id="GO:0006397">
    <property type="term" value="P:mRNA processing"/>
    <property type="evidence" value="ECO:0007669"/>
    <property type="project" value="UniProtKB-KW"/>
</dbReference>
<evidence type="ECO:0000256" key="5">
    <source>
        <dbReference type="ARBA" id="ARBA00022679"/>
    </source>
</evidence>
<keyword evidence="8" id="KW-0539">Nucleus</keyword>
<evidence type="ECO:0000256" key="9">
    <source>
        <dbReference type="ARBA" id="ARBA00048830"/>
    </source>
</evidence>
<evidence type="ECO:0000256" key="2">
    <source>
        <dbReference type="ARBA" id="ARBA00010912"/>
    </source>
</evidence>
<keyword evidence="5" id="KW-0808">Transferase</keyword>
<dbReference type="SUPFAM" id="SSF81631">
    <property type="entry name" value="PAP/OAS1 substrate-binding domain"/>
    <property type="match status" value="1"/>
</dbReference>
<keyword evidence="6" id="KW-0547">Nucleotide-binding</keyword>